<dbReference type="Gene3D" id="1.20.140.40">
    <property type="entry name" value="Invertase/pectin methylesterase inhibitor family protein"/>
    <property type="match status" value="1"/>
</dbReference>
<dbReference type="AlphaFoldDB" id="A0A7S2HEC7"/>
<dbReference type="CDD" id="cd22935">
    <property type="entry name" value="SctA-like"/>
    <property type="match status" value="1"/>
</dbReference>
<dbReference type="PANTHER" id="PTHR38742">
    <property type="entry name" value="PROTEIN GP17"/>
    <property type="match status" value="1"/>
</dbReference>
<reference evidence="2" key="1">
    <citation type="submission" date="2021-01" db="EMBL/GenBank/DDBJ databases">
        <authorList>
            <person name="Corre E."/>
            <person name="Pelletier E."/>
            <person name="Niang G."/>
            <person name="Scheremetjew M."/>
            <person name="Finn R."/>
            <person name="Kale V."/>
            <person name="Holt S."/>
            <person name="Cochrane G."/>
            <person name="Meng A."/>
            <person name="Brown T."/>
            <person name="Cohen L."/>
        </authorList>
    </citation>
    <scope>NUCLEOTIDE SEQUENCE</scope>
    <source>
        <strain evidence="2">CCMP826</strain>
    </source>
</reference>
<accession>A0A7S2HEC7</accession>
<dbReference type="InterPro" id="IPR035513">
    <property type="entry name" value="Invertase/methylesterase_inhib"/>
</dbReference>
<name>A0A7S2HEC7_9STRA</name>
<dbReference type="EMBL" id="HBGV01008139">
    <property type="protein sequence ID" value="CAD9488055.1"/>
    <property type="molecule type" value="Transcribed_RNA"/>
</dbReference>
<organism evidence="2">
    <name type="scientific">Helicotheca tamesis</name>
    <dbReference type="NCBI Taxonomy" id="374047"/>
    <lineage>
        <taxon>Eukaryota</taxon>
        <taxon>Sar</taxon>
        <taxon>Stramenopiles</taxon>
        <taxon>Ochrophyta</taxon>
        <taxon>Bacillariophyta</taxon>
        <taxon>Mediophyceae</taxon>
        <taxon>Lithodesmiophycidae</taxon>
        <taxon>Lithodesmiales</taxon>
        <taxon>Lithodesmiaceae</taxon>
        <taxon>Helicotheca</taxon>
    </lineage>
</organism>
<sequence length="197" mass="21736">MRIFLAISATLGVIASATDNTVDLTSSSLDVSNDEIENLEDFMQGLLTGALEVSDPIAEDCVKDGEDVLATMKEAIHDIEQNTKDSVKEGVQLIGQAIQEATSDMAECALAVEQAEKLEKMAESLSNPWSFVWHAGKNIVVNHVEIQQEIDDAIDAWYQKDYYQTGYSIGEALAAIFVPDNLYHLEKKVQSAFKRLH</sequence>
<feature type="signal peptide" evidence="1">
    <location>
        <begin position="1"/>
        <end position="17"/>
    </location>
</feature>
<dbReference type="PANTHER" id="PTHR38742:SF1">
    <property type="entry name" value="SECRETED PROTEIN C"/>
    <property type="match status" value="1"/>
</dbReference>
<feature type="chain" id="PRO_5031009031" evidence="1">
    <location>
        <begin position="18"/>
        <end position="197"/>
    </location>
</feature>
<gene>
    <name evidence="2" type="ORF">HTAM1171_LOCUS5020</name>
</gene>
<protein>
    <submittedName>
        <fullName evidence="2">Uncharacterized protein</fullName>
    </submittedName>
</protein>
<evidence type="ECO:0000313" key="2">
    <source>
        <dbReference type="EMBL" id="CAD9488055.1"/>
    </source>
</evidence>
<evidence type="ECO:0000256" key="1">
    <source>
        <dbReference type="SAM" id="SignalP"/>
    </source>
</evidence>
<proteinExistence type="predicted"/>
<keyword evidence="1" id="KW-0732">Signal</keyword>